<protein>
    <submittedName>
        <fullName evidence="1">Uncharacterized protein</fullName>
    </submittedName>
</protein>
<sequence length="131" mass="15297">MLTLQNETFVFKNYISPFGGCTFVFAKRLDRHFFSSSSPLGCEGEVFLSPFWCRYLSDLLGSPASLPVSPFPRPLVVMAHQAEVSFHRRSFRPQRNFRISQFHSWWKGFLTDSRQLSHLWFKTTSLEPIFP</sequence>
<evidence type="ECO:0000313" key="2">
    <source>
        <dbReference type="Proteomes" id="UP000593571"/>
    </source>
</evidence>
<accession>A0A7J8E8R7</accession>
<reference evidence="1 2" key="1">
    <citation type="journal article" date="2020" name="Nature">
        <title>Six reference-quality genomes reveal evolution of bat adaptations.</title>
        <authorList>
            <person name="Jebb D."/>
            <person name="Huang Z."/>
            <person name="Pippel M."/>
            <person name="Hughes G.M."/>
            <person name="Lavrichenko K."/>
            <person name="Devanna P."/>
            <person name="Winkler S."/>
            <person name="Jermiin L.S."/>
            <person name="Skirmuntt E.C."/>
            <person name="Katzourakis A."/>
            <person name="Burkitt-Gray L."/>
            <person name="Ray D.A."/>
            <person name="Sullivan K.A.M."/>
            <person name="Roscito J.G."/>
            <person name="Kirilenko B.M."/>
            <person name="Davalos L.M."/>
            <person name="Corthals A.P."/>
            <person name="Power M.L."/>
            <person name="Jones G."/>
            <person name="Ransome R.D."/>
            <person name="Dechmann D.K.N."/>
            <person name="Locatelli A.G."/>
            <person name="Puechmaille S.J."/>
            <person name="Fedrigo O."/>
            <person name="Jarvis E.D."/>
            <person name="Hiller M."/>
            <person name="Vernes S.C."/>
            <person name="Myers E.W."/>
            <person name="Teeling E.C."/>
        </authorList>
    </citation>
    <scope>NUCLEOTIDE SEQUENCE [LARGE SCALE GENOMIC DNA]</scope>
    <source>
        <strain evidence="1">MRouAeg1</strain>
        <tissue evidence="1">Muscle</tissue>
    </source>
</reference>
<evidence type="ECO:0000313" key="1">
    <source>
        <dbReference type="EMBL" id="KAF6431599.1"/>
    </source>
</evidence>
<keyword evidence="2" id="KW-1185">Reference proteome</keyword>
<proteinExistence type="predicted"/>
<gene>
    <name evidence="1" type="ORF">HJG63_008110</name>
</gene>
<organism evidence="1 2">
    <name type="scientific">Rousettus aegyptiacus</name>
    <name type="common">Egyptian fruit bat</name>
    <name type="synonym">Pteropus aegyptiacus</name>
    <dbReference type="NCBI Taxonomy" id="9407"/>
    <lineage>
        <taxon>Eukaryota</taxon>
        <taxon>Metazoa</taxon>
        <taxon>Chordata</taxon>
        <taxon>Craniata</taxon>
        <taxon>Vertebrata</taxon>
        <taxon>Euteleostomi</taxon>
        <taxon>Mammalia</taxon>
        <taxon>Eutheria</taxon>
        <taxon>Laurasiatheria</taxon>
        <taxon>Chiroptera</taxon>
        <taxon>Yinpterochiroptera</taxon>
        <taxon>Pteropodoidea</taxon>
        <taxon>Pteropodidae</taxon>
        <taxon>Rousettinae</taxon>
        <taxon>Rousettus</taxon>
    </lineage>
</organism>
<comment type="caution">
    <text evidence="1">The sequence shown here is derived from an EMBL/GenBank/DDBJ whole genome shotgun (WGS) entry which is preliminary data.</text>
</comment>
<dbReference type="Proteomes" id="UP000593571">
    <property type="component" value="Unassembled WGS sequence"/>
</dbReference>
<name>A0A7J8E8R7_ROUAE</name>
<dbReference type="EMBL" id="JACASE010000010">
    <property type="protein sequence ID" value="KAF6431599.1"/>
    <property type="molecule type" value="Genomic_DNA"/>
</dbReference>
<dbReference type="AlphaFoldDB" id="A0A7J8E8R7"/>